<dbReference type="Proteomes" id="UP000509122">
    <property type="component" value="Chromosome"/>
</dbReference>
<keyword evidence="2" id="KW-0472">Membrane</keyword>
<sequence length="298" mass="35617">MFNIIKKIIKWFFIILGLLLCLLIGFFFLTEMNIIKLPELPKKEIPSIKETKADIKEEWEEIDHRGRTQSMIEIHYTFDGLNGIGYYEQQKLKAEQLFRERESLEKQAKEKNLQIYLNDKTIDMNRSPNNPELDNLSEKIMKNHNELIKINQKLILDRLETQKEPSNLACYIKDRHPFDRWNNKGLTYKETSINGFKFSRFDKEDDSQLYLYVKLEKQFKENSNGNCLILKYQGPKHFLDDDKDYYLGRARVSDSNFELTNFHLHFNPVRKTLSIFKDKHNNDKVEEAEMNKNHPNGW</sequence>
<evidence type="ECO:0000256" key="1">
    <source>
        <dbReference type="SAM" id="Coils"/>
    </source>
</evidence>
<name>A0A859IC30_9MOLU</name>
<proteinExistence type="predicted"/>
<keyword evidence="2" id="KW-0812">Transmembrane</keyword>
<gene>
    <name evidence="3" type="ORF">RP166_7090</name>
</gene>
<feature type="coiled-coil region" evidence="1">
    <location>
        <begin position="87"/>
        <end position="153"/>
    </location>
</feature>
<feature type="transmembrane region" description="Helical" evidence="2">
    <location>
        <begin position="12"/>
        <end position="29"/>
    </location>
</feature>
<evidence type="ECO:0000313" key="3">
    <source>
        <dbReference type="EMBL" id="QKX95655.1"/>
    </source>
</evidence>
<dbReference type="AlphaFoldDB" id="A0A859IC30"/>
<keyword evidence="1" id="KW-0175">Coiled coil</keyword>
<protein>
    <submittedName>
        <fullName evidence="3">SAP53-like protein</fullName>
    </submittedName>
</protein>
<accession>A0A859IC30</accession>
<evidence type="ECO:0000256" key="2">
    <source>
        <dbReference type="SAM" id="Phobius"/>
    </source>
</evidence>
<organism evidence="3 4">
    <name type="scientific">Rapeseed phyllody phytoplasma</name>
    <dbReference type="NCBI Taxonomy" id="2490543"/>
    <lineage>
        <taxon>Bacteria</taxon>
        <taxon>Bacillati</taxon>
        <taxon>Mycoplasmatota</taxon>
        <taxon>Mollicutes</taxon>
        <taxon>Acholeplasmatales</taxon>
        <taxon>Acholeplasmataceae</taxon>
        <taxon>Candidatus Phytoplasma</taxon>
        <taxon>16SrI (Aster yellows group)</taxon>
    </lineage>
</organism>
<keyword evidence="2" id="KW-1133">Transmembrane helix</keyword>
<dbReference type="EMBL" id="CP055264">
    <property type="protein sequence ID" value="QKX95655.1"/>
    <property type="molecule type" value="Genomic_DNA"/>
</dbReference>
<reference evidence="3 4" key="1">
    <citation type="submission" date="2020-06" db="EMBL/GenBank/DDBJ databases">
        <title>Complete genome sequence of Candidatus Phytoplasma asteris RP166.</title>
        <authorList>
            <person name="Cho S.-T."/>
            <person name="Zwolinska A."/>
            <person name="Huang W."/>
            <person name="Wouters R."/>
            <person name="Hogenhout S.A."/>
            <person name="Kuo C.-H."/>
        </authorList>
    </citation>
    <scope>NUCLEOTIDE SEQUENCE [LARGE SCALE GENOMIC DNA]</scope>
    <source>
        <strain evidence="3">RP166</strain>
    </source>
</reference>
<dbReference type="KEGG" id="rphy:RP166_7090"/>
<evidence type="ECO:0000313" key="4">
    <source>
        <dbReference type="Proteomes" id="UP000509122"/>
    </source>
</evidence>